<evidence type="ECO:0000256" key="5">
    <source>
        <dbReference type="ARBA" id="ARBA00022946"/>
    </source>
</evidence>
<evidence type="ECO:0000256" key="10">
    <source>
        <dbReference type="ARBA" id="ARBA00039517"/>
    </source>
</evidence>
<evidence type="ECO:0000313" key="15">
    <source>
        <dbReference type="EMBL" id="JAC55897.1"/>
    </source>
</evidence>
<dbReference type="InterPro" id="IPR010061">
    <property type="entry name" value="MeMal-semiAld_DH"/>
</dbReference>
<evidence type="ECO:0000256" key="6">
    <source>
        <dbReference type="ARBA" id="ARBA00023002"/>
    </source>
</evidence>
<feature type="domain" description="Aldehyde dehydrogenase" evidence="14">
    <location>
        <begin position="34"/>
        <end position="498"/>
    </location>
</feature>
<reference evidence="15" key="1">
    <citation type="journal article" date="2014" name="BMC Genomics">
        <title>Characterizing the developmental transcriptome of the oriental fruit fly, Bactrocera dorsalis (Diptera: Tephritidae) through comparative genomic analysis with Drosophila melanogaster utilizing modENCODE datasets.</title>
        <authorList>
            <person name="Geib S.M."/>
            <person name="Calla B."/>
            <person name="Hall B."/>
            <person name="Hou S."/>
            <person name="Manoukis N.C."/>
        </authorList>
    </citation>
    <scope>NUCLEOTIDE SEQUENCE</scope>
    <source>
        <strain evidence="15">Punador</strain>
    </source>
</reference>
<evidence type="ECO:0000256" key="3">
    <source>
        <dbReference type="ARBA" id="ARBA00011881"/>
    </source>
</evidence>
<dbReference type="Gene3D" id="3.40.605.10">
    <property type="entry name" value="Aldehyde Dehydrogenase, Chain A, domain 1"/>
    <property type="match status" value="1"/>
</dbReference>
<accession>A0A034WNG4</accession>
<proteinExistence type="inferred from homology"/>
<evidence type="ECO:0000256" key="2">
    <source>
        <dbReference type="ARBA" id="ARBA00009986"/>
    </source>
</evidence>
<dbReference type="PANTHER" id="PTHR43866">
    <property type="entry name" value="MALONATE-SEMIALDEHYDE DEHYDROGENASE"/>
    <property type="match status" value="1"/>
</dbReference>
<dbReference type="EMBL" id="GAKP01003055">
    <property type="protein sequence ID" value="JAC55897.1"/>
    <property type="molecule type" value="Transcribed_RNA"/>
</dbReference>
<dbReference type="InterPro" id="IPR016161">
    <property type="entry name" value="Ald_DH/histidinol_DH"/>
</dbReference>
<dbReference type="InterPro" id="IPR016163">
    <property type="entry name" value="Ald_DH_C"/>
</dbReference>
<evidence type="ECO:0000256" key="4">
    <source>
        <dbReference type="ARBA" id="ARBA00013048"/>
    </source>
</evidence>
<dbReference type="InterPro" id="IPR016162">
    <property type="entry name" value="Ald_DH_N"/>
</dbReference>
<dbReference type="FunFam" id="3.40.309.10:FF:000002">
    <property type="entry name" value="Methylmalonate-semialdehyde dehydrogenase (Acylating)"/>
    <property type="match status" value="1"/>
</dbReference>
<comment type="function">
    <text evidence="9">Probable malonate and methylmalonate semialdehyde dehydrogenase involved in the catabolism of valine, thymine, and compounds catabolized by way of beta-alanine, including uracil and cytidine.</text>
</comment>
<dbReference type="KEGG" id="bdr:105230362"/>
<dbReference type="FunFam" id="3.40.605.10:FF:000003">
    <property type="entry name" value="Methylmalonate-semialdehyde dehydrogenase [acylating]"/>
    <property type="match status" value="1"/>
</dbReference>
<dbReference type="PANTHER" id="PTHR43866:SF3">
    <property type="entry name" value="METHYLMALONATE-SEMIALDEHYDE DEHYDROGENASE [ACYLATING], MITOCHONDRIAL"/>
    <property type="match status" value="1"/>
</dbReference>
<evidence type="ECO:0000259" key="14">
    <source>
        <dbReference type="Pfam" id="PF00171"/>
    </source>
</evidence>
<evidence type="ECO:0000256" key="13">
    <source>
        <dbReference type="ARBA" id="ARBA00048821"/>
    </source>
</evidence>
<name>A0A034WNG4_BACDO</name>
<dbReference type="GO" id="GO:0006210">
    <property type="term" value="P:thymine catabolic process"/>
    <property type="evidence" value="ECO:0007669"/>
    <property type="project" value="TreeGrafter"/>
</dbReference>
<comment type="catalytic activity">
    <reaction evidence="12">
        <text>2-methyl-3-oxopropanoate + NAD(+) + CoA + H2O = propanoyl-CoA + hydrogencarbonate + NADH + H(+)</text>
        <dbReference type="Rhea" id="RHEA:20804"/>
        <dbReference type="ChEBI" id="CHEBI:15377"/>
        <dbReference type="ChEBI" id="CHEBI:15378"/>
        <dbReference type="ChEBI" id="CHEBI:17544"/>
        <dbReference type="ChEBI" id="CHEBI:57287"/>
        <dbReference type="ChEBI" id="CHEBI:57392"/>
        <dbReference type="ChEBI" id="CHEBI:57540"/>
        <dbReference type="ChEBI" id="CHEBI:57700"/>
        <dbReference type="ChEBI" id="CHEBI:57945"/>
        <dbReference type="EC" id="1.2.1.27"/>
    </reaction>
    <physiologicalReaction direction="left-to-right" evidence="12">
        <dbReference type="Rhea" id="RHEA:20805"/>
    </physiologicalReaction>
</comment>
<sequence length="520" mass="56140">MSLVRLIGAECRLLAKRGYASSPATTKMFIDGKFVESQTKEWIDLHDPATNEVISRVPKCTQSEMQAALESNKKAFKSWSQQSVLSRQQVMFKLQALIKSNMGELAKNITKEQGKTLADAEGDVLRGLQVVEHSCSIPSLAMGETVANVARDMDTYSLVLPLGVTAGIAPFNFPAMIPLWMFPVAITCGNTMLLKPSERVPGSTMLLMELLNEAGCPPGVVNVIHGQHDAVNFICDAPEIKAVSFVGSDAAGKYIYERAGKNGKRVQSNMGAKNHGVIVADANKENTLNQLAGAAFGAAGQRCMALSTAVFVGEAQKWIPDLVERAKKLKVNAGHVPGTDVGPVISEQSKKRINDLVESGVKEGAKLILDGRNVKVPGYEAGYFVGPTILSDVTPDMECYKEEIFGPVLVILKADTLDEAIQTVNANPYGNGTAIFTTNGATARKFVNEIDVGQVGVNVPIPVPLPMFSFTGTRGSFRGDHHFYGKMGIKFYTQTKTVTQLWRETDVTHSQAAVAMPTMK</sequence>
<dbReference type="Pfam" id="PF00171">
    <property type="entry name" value="Aldedh"/>
    <property type="match status" value="1"/>
</dbReference>
<dbReference type="GO" id="GO:0004491">
    <property type="term" value="F:methylmalonate-semialdehyde dehydrogenase (acylating, NAD) activity"/>
    <property type="evidence" value="ECO:0007669"/>
    <property type="project" value="UniProtKB-EC"/>
</dbReference>
<dbReference type="SUPFAM" id="SSF53720">
    <property type="entry name" value="ALDH-like"/>
    <property type="match status" value="1"/>
</dbReference>
<keyword evidence="8" id="KW-0496">Mitochondrion</keyword>
<comment type="catalytic activity">
    <reaction evidence="13">
        <text>3-oxopropanoate + NAD(+) + CoA + H2O = hydrogencarbonate + acetyl-CoA + NADH + H(+)</text>
        <dbReference type="Rhea" id="RHEA:76615"/>
        <dbReference type="ChEBI" id="CHEBI:15377"/>
        <dbReference type="ChEBI" id="CHEBI:15378"/>
        <dbReference type="ChEBI" id="CHEBI:17544"/>
        <dbReference type="ChEBI" id="CHEBI:33190"/>
        <dbReference type="ChEBI" id="CHEBI:57287"/>
        <dbReference type="ChEBI" id="CHEBI:57288"/>
        <dbReference type="ChEBI" id="CHEBI:57540"/>
        <dbReference type="ChEBI" id="CHEBI:57945"/>
        <dbReference type="EC" id="1.2.1.27"/>
    </reaction>
    <physiologicalReaction direction="left-to-right" evidence="13">
        <dbReference type="Rhea" id="RHEA:76616"/>
    </physiologicalReaction>
</comment>
<evidence type="ECO:0000256" key="11">
    <source>
        <dbReference type="ARBA" id="ARBA00042419"/>
    </source>
</evidence>
<dbReference type="GO" id="GO:0005739">
    <property type="term" value="C:mitochondrion"/>
    <property type="evidence" value="ECO:0007669"/>
    <property type="project" value="UniProtKB-SubCell"/>
</dbReference>
<evidence type="ECO:0000256" key="8">
    <source>
        <dbReference type="ARBA" id="ARBA00023128"/>
    </source>
</evidence>
<dbReference type="RefSeq" id="XP_011209394.2">
    <property type="nucleotide sequence ID" value="XM_011211092.4"/>
</dbReference>
<comment type="similarity">
    <text evidence="2">Belongs to the aldehyde dehydrogenase family.</text>
</comment>
<dbReference type="PROSITE" id="PS00070">
    <property type="entry name" value="ALDEHYDE_DEHYDR_CYS"/>
    <property type="match status" value="1"/>
</dbReference>
<comment type="subcellular location">
    <subcellularLocation>
        <location evidence="1">Mitochondrion</location>
    </subcellularLocation>
</comment>
<protein>
    <recommendedName>
        <fullName evidence="10">Probable methylmalonate-semialdehyde/malonate-semialdehyde dehydrogenase [acylating], mitochondrial</fullName>
        <ecNumber evidence="4">1.2.1.27</ecNumber>
    </recommendedName>
    <alternativeName>
        <fullName evidence="11">Malonate-semialdehyde dehydrogenase [acylating]</fullName>
    </alternativeName>
</protein>
<dbReference type="InterPro" id="IPR015590">
    <property type="entry name" value="Aldehyde_DH_dom"/>
</dbReference>
<dbReference type="InterPro" id="IPR016160">
    <property type="entry name" value="Ald_DH_CS_CYS"/>
</dbReference>
<keyword evidence="7" id="KW-0520">NAD</keyword>
<evidence type="ECO:0000256" key="1">
    <source>
        <dbReference type="ARBA" id="ARBA00004173"/>
    </source>
</evidence>
<comment type="subunit">
    <text evidence="3">Homotetramer.</text>
</comment>
<dbReference type="GO" id="GO:0006574">
    <property type="term" value="P:L-valine catabolic process"/>
    <property type="evidence" value="ECO:0007669"/>
    <property type="project" value="TreeGrafter"/>
</dbReference>
<dbReference type="OrthoDB" id="310895at2759"/>
<organism evidence="15">
    <name type="scientific">Bactrocera dorsalis</name>
    <name type="common">Oriental fruit fly</name>
    <name type="synonym">Dacus dorsalis</name>
    <dbReference type="NCBI Taxonomy" id="27457"/>
    <lineage>
        <taxon>Eukaryota</taxon>
        <taxon>Metazoa</taxon>
        <taxon>Ecdysozoa</taxon>
        <taxon>Arthropoda</taxon>
        <taxon>Hexapoda</taxon>
        <taxon>Insecta</taxon>
        <taxon>Pterygota</taxon>
        <taxon>Neoptera</taxon>
        <taxon>Endopterygota</taxon>
        <taxon>Diptera</taxon>
        <taxon>Brachycera</taxon>
        <taxon>Muscomorpha</taxon>
        <taxon>Tephritoidea</taxon>
        <taxon>Tephritidae</taxon>
        <taxon>Bactrocera</taxon>
        <taxon>Bactrocera</taxon>
    </lineage>
</organism>
<dbReference type="CDD" id="cd07085">
    <property type="entry name" value="ALDH_F6_MMSDH"/>
    <property type="match status" value="1"/>
</dbReference>
<keyword evidence="6" id="KW-0560">Oxidoreductase</keyword>
<dbReference type="GeneID" id="105230362"/>
<dbReference type="NCBIfam" id="TIGR01722">
    <property type="entry name" value="MMSDH"/>
    <property type="match status" value="1"/>
</dbReference>
<gene>
    <name evidence="15" type="primary">MMSA</name>
</gene>
<dbReference type="EC" id="1.2.1.27" evidence="4"/>
<dbReference type="AlphaFoldDB" id="A0A034WNG4"/>
<evidence type="ECO:0000256" key="12">
    <source>
        <dbReference type="ARBA" id="ARBA00047644"/>
    </source>
</evidence>
<evidence type="ECO:0000256" key="7">
    <source>
        <dbReference type="ARBA" id="ARBA00023027"/>
    </source>
</evidence>
<keyword evidence="5" id="KW-0809">Transit peptide</keyword>
<dbReference type="Gene3D" id="3.40.309.10">
    <property type="entry name" value="Aldehyde Dehydrogenase, Chain A, domain 2"/>
    <property type="match status" value="1"/>
</dbReference>
<evidence type="ECO:0000256" key="9">
    <source>
        <dbReference type="ARBA" id="ARBA00037458"/>
    </source>
</evidence>